<keyword evidence="1" id="KW-1133">Transmembrane helix</keyword>
<keyword evidence="5" id="KW-1185">Reference proteome</keyword>
<protein>
    <submittedName>
        <fullName evidence="4">Acyltransferase</fullName>
    </submittedName>
</protein>
<gene>
    <name evidence="4" type="ORF">HG263_03455</name>
</gene>
<organism evidence="4 5">
    <name type="scientific">Pseudoalteromonas caenipelagi</name>
    <dbReference type="NCBI Taxonomy" id="2726988"/>
    <lineage>
        <taxon>Bacteria</taxon>
        <taxon>Pseudomonadati</taxon>
        <taxon>Pseudomonadota</taxon>
        <taxon>Gammaproteobacteria</taxon>
        <taxon>Alteromonadales</taxon>
        <taxon>Pseudoalteromonadaceae</taxon>
        <taxon>Pseudoalteromonas</taxon>
    </lineage>
</organism>
<feature type="transmembrane region" description="Helical" evidence="1">
    <location>
        <begin position="242"/>
        <end position="260"/>
    </location>
</feature>
<keyword evidence="4" id="KW-0808">Transferase</keyword>
<dbReference type="Pfam" id="PF01757">
    <property type="entry name" value="Acyl_transf_3"/>
    <property type="match status" value="1"/>
</dbReference>
<feature type="transmembrane region" description="Helical" evidence="1">
    <location>
        <begin position="195"/>
        <end position="213"/>
    </location>
</feature>
<evidence type="ECO:0000256" key="1">
    <source>
        <dbReference type="SAM" id="Phobius"/>
    </source>
</evidence>
<dbReference type="RefSeq" id="WP_171624663.1">
    <property type="nucleotide sequence ID" value="NZ_JABBPG010000001.1"/>
</dbReference>
<feature type="transmembrane region" description="Helical" evidence="1">
    <location>
        <begin position="303"/>
        <end position="321"/>
    </location>
</feature>
<dbReference type="InterPro" id="IPR002656">
    <property type="entry name" value="Acyl_transf_3_dom"/>
</dbReference>
<feature type="domain" description="Acyltransferase 3" evidence="2">
    <location>
        <begin position="5"/>
        <end position="316"/>
    </location>
</feature>
<dbReference type="Pfam" id="PF19040">
    <property type="entry name" value="SGNH"/>
    <property type="match status" value="1"/>
</dbReference>
<dbReference type="GO" id="GO:0016747">
    <property type="term" value="F:acyltransferase activity, transferring groups other than amino-acyl groups"/>
    <property type="evidence" value="ECO:0007669"/>
    <property type="project" value="InterPro"/>
</dbReference>
<feature type="transmembrane region" description="Helical" evidence="1">
    <location>
        <begin position="30"/>
        <end position="51"/>
    </location>
</feature>
<feature type="transmembrane region" description="Helical" evidence="1">
    <location>
        <begin position="165"/>
        <end position="183"/>
    </location>
</feature>
<evidence type="ECO:0000313" key="5">
    <source>
        <dbReference type="Proteomes" id="UP000586305"/>
    </source>
</evidence>
<dbReference type="PANTHER" id="PTHR23028:SF53">
    <property type="entry name" value="ACYL_TRANSF_3 DOMAIN-CONTAINING PROTEIN"/>
    <property type="match status" value="1"/>
</dbReference>
<dbReference type="Proteomes" id="UP000586305">
    <property type="component" value="Unassembled WGS sequence"/>
</dbReference>
<evidence type="ECO:0000259" key="3">
    <source>
        <dbReference type="Pfam" id="PF19040"/>
    </source>
</evidence>
<feature type="transmembrane region" description="Helical" evidence="1">
    <location>
        <begin position="141"/>
        <end position="158"/>
    </location>
</feature>
<feature type="transmembrane region" description="Helical" evidence="1">
    <location>
        <begin position="342"/>
        <end position="363"/>
    </location>
</feature>
<keyword evidence="1" id="KW-0472">Membrane</keyword>
<feature type="transmembrane region" description="Helical" evidence="1">
    <location>
        <begin position="220"/>
        <end position="236"/>
    </location>
</feature>
<evidence type="ECO:0000259" key="2">
    <source>
        <dbReference type="Pfam" id="PF01757"/>
    </source>
</evidence>
<dbReference type="InterPro" id="IPR050879">
    <property type="entry name" value="Acyltransferase_3"/>
</dbReference>
<dbReference type="GO" id="GO:0009103">
    <property type="term" value="P:lipopolysaccharide biosynthetic process"/>
    <property type="evidence" value="ECO:0007669"/>
    <property type="project" value="TreeGrafter"/>
</dbReference>
<accession>A0A849V9M5</accession>
<name>A0A849V9M5_9GAMM</name>
<dbReference type="InterPro" id="IPR043968">
    <property type="entry name" value="SGNH"/>
</dbReference>
<evidence type="ECO:0000313" key="4">
    <source>
        <dbReference type="EMBL" id="NOU49598.1"/>
    </source>
</evidence>
<feature type="transmembrane region" description="Helical" evidence="1">
    <location>
        <begin position="281"/>
        <end position="297"/>
    </location>
</feature>
<dbReference type="PANTHER" id="PTHR23028">
    <property type="entry name" value="ACETYLTRANSFERASE"/>
    <property type="match status" value="1"/>
</dbReference>
<comment type="caution">
    <text evidence="4">The sequence shown here is derived from an EMBL/GenBank/DDBJ whole genome shotgun (WGS) entry which is preliminary data.</text>
</comment>
<feature type="transmembrane region" description="Helical" evidence="1">
    <location>
        <begin position="7"/>
        <end position="24"/>
    </location>
</feature>
<dbReference type="EMBL" id="JABBPG010000001">
    <property type="protein sequence ID" value="NOU49598.1"/>
    <property type="molecule type" value="Genomic_DNA"/>
</dbReference>
<sequence length="628" mass="72526">MYFRYDINGLRALAVISVVIFHFNDHWLPGGFAGVDIFFVLSGFLMTSIIVKAVDTNSFSFANFYLSRFNRLVPALLFVCVALLVITSFFVLPLEFKDLGKHVLASMLFISNIIYFRESGYFDVDSAQKWLLHTWSLSVEWQFYLIYPILLLLLCKLLSRKYLPITLSILTAGFFIFSVMVTKRSPNEAYFMLQTRAWELMIGGIVFFCNYNLPERTRSFLYYVGLSLVLLSFFIFNKQTPWPGIYAFTPVFGTCLVLIANKQNLLFEKNAAIQALGQWSYSIYLWHWPVVVFMTYWGFKGGYILGIAVSIFLGYLSYKLIESQRHFKVDRISRLVFSKLSFVGLIVLLISFSSFRTQGFLFLHADKIQQLAAAKTDLNPRKKECFHLKSGSCKFGDDEPSFILLGDSHSLSVATALLEGTKKSFTYYGYGSCNTMFGEFTNLESPDCNVFNDRVYREIKSNNLPVIVVNSGAYPVGDAYMRHPDKFDIEPIVKFDKLGDYRTHYINRFSDSMCRLKHDREVYVFTPLPRMQSNVPDHMMKEYHRLGYVNEYTIQKQQYLDTHKIIFEAQEVAKRRCDIKLVDATQALCSEQFCFGSSEKFPLYSDTNHLTEHGAQKLIPIIRETIIL</sequence>
<dbReference type="GO" id="GO:0016020">
    <property type="term" value="C:membrane"/>
    <property type="evidence" value="ECO:0007669"/>
    <property type="project" value="TreeGrafter"/>
</dbReference>
<keyword evidence="4" id="KW-0012">Acyltransferase</keyword>
<feature type="domain" description="SGNH" evidence="3">
    <location>
        <begin position="389"/>
        <end position="623"/>
    </location>
</feature>
<feature type="transmembrane region" description="Helical" evidence="1">
    <location>
        <begin position="72"/>
        <end position="92"/>
    </location>
</feature>
<keyword evidence="1" id="KW-0812">Transmembrane</keyword>
<dbReference type="AlphaFoldDB" id="A0A849V9M5"/>
<proteinExistence type="predicted"/>
<reference evidence="4 5" key="1">
    <citation type="submission" date="2020-04" db="EMBL/GenBank/DDBJ databases">
        <title>Pseudoalteromonas caenipelagi sp. nov., isolated from a tidal flat.</title>
        <authorList>
            <person name="Park S."/>
            <person name="Yoon J.-H."/>
        </authorList>
    </citation>
    <scope>NUCLEOTIDE SEQUENCE [LARGE SCALE GENOMIC DNA]</scope>
    <source>
        <strain evidence="4 5">JBTF-M23</strain>
    </source>
</reference>